<sequence length="436" mass="46342">MSTSTKTSQAEATSPRAAKRSCVSTLKQQASPKRQTASKYQPATKLLNLIPSRNTAKGKLYICGTGDCEQLGKPENVIELRRPAMLDLSGRNFVDIACGGLHTLALTEEGELYSWGCNDEGALGRVSEEFLPGVVTFKDNVDIVQLAAGDSFSAVLTSTGDIYIWGAFRTSTGLLGFVNQPDVKQITPVKLVPSGAPVQFTKLAAGNNHLLALTTVGTIYAVGDNEAGQLGLRMSPRKFGPTQGLYPFSLHLKDIIDIAAGGYHSFATSKTGKVYAWGQNNFYQCGVPMSASEAEVKLSAPTFSKSLSGLSPIQTIAAGEHHTLILTSNSSLYGIGRSDSHQLGVELSDVWTSSKTAVKEPQLIPDIAPLDIASGSNHCLAIEDDRTLSWGYGESYALGHDIDADEAVPTVIESLAGRKVIKVSAGGHHSVFLVQL</sequence>
<comment type="caution">
    <text evidence="1">The sequence shown here is derived from an EMBL/GenBank/DDBJ whole genome shotgun (WGS) entry which is preliminary data.</text>
</comment>
<reference evidence="1" key="1">
    <citation type="submission" date="2022-04" db="EMBL/GenBank/DDBJ databases">
        <title>Genome of the entomopathogenic fungus Entomophthora muscae.</title>
        <authorList>
            <person name="Elya C."/>
            <person name="Lovett B.R."/>
            <person name="Lee E."/>
            <person name="Macias A.M."/>
            <person name="Hajek A.E."/>
            <person name="De Bivort B.L."/>
            <person name="Kasson M.T."/>
            <person name="De Fine Licht H.H."/>
            <person name="Stajich J.E."/>
        </authorList>
    </citation>
    <scope>NUCLEOTIDE SEQUENCE</scope>
    <source>
        <strain evidence="1">Berkeley</strain>
    </source>
</reference>
<gene>
    <name evidence="1" type="ORF">DSO57_1031831</name>
</gene>
<dbReference type="EMBL" id="QTSX02005912">
    <property type="protein sequence ID" value="KAJ9056554.1"/>
    <property type="molecule type" value="Genomic_DNA"/>
</dbReference>
<organism evidence="1 2">
    <name type="scientific">Entomophthora muscae</name>
    <dbReference type="NCBI Taxonomy" id="34485"/>
    <lineage>
        <taxon>Eukaryota</taxon>
        <taxon>Fungi</taxon>
        <taxon>Fungi incertae sedis</taxon>
        <taxon>Zoopagomycota</taxon>
        <taxon>Entomophthoromycotina</taxon>
        <taxon>Entomophthoromycetes</taxon>
        <taxon>Entomophthorales</taxon>
        <taxon>Entomophthoraceae</taxon>
        <taxon>Entomophthora</taxon>
    </lineage>
</organism>
<keyword evidence="2" id="KW-1185">Reference proteome</keyword>
<protein>
    <submittedName>
        <fullName evidence="1">Uncharacterized protein</fullName>
    </submittedName>
</protein>
<name>A0ACC2S2M3_9FUNG</name>
<dbReference type="Proteomes" id="UP001165960">
    <property type="component" value="Unassembled WGS sequence"/>
</dbReference>
<evidence type="ECO:0000313" key="1">
    <source>
        <dbReference type="EMBL" id="KAJ9056554.1"/>
    </source>
</evidence>
<accession>A0ACC2S2M3</accession>
<proteinExistence type="predicted"/>
<evidence type="ECO:0000313" key="2">
    <source>
        <dbReference type="Proteomes" id="UP001165960"/>
    </source>
</evidence>